<dbReference type="Proteomes" id="UP000050640">
    <property type="component" value="Unplaced"/>
</dbReference>
<dbReference type="PANTHER" id="PTHR35180:SF4">
    <property type="entry name" value="PROTEIN CBG06219"/>
    <property type="match status" value="1"/>
</dbReference>
<accession>A0A0R3RXC0</accession>
<name>A0A0R3RXC0_9BILA</name>
<evidence type="ECO:0000313" key="1">
    <source>
        <dbReference type="Proteomes" id="UP000050640"/>
    </source>
</evidence>
<keyword evidence="1" id="KW-1185">Reference proteome</keyword>
<proteinExistence type="predicted"/>
<sequence length="253" mass="28460">MTAKAVSDLTTYHPYPSDGGCKWFGTAPFCNGHCQAEYDYIRNSNGRCSNWWFAGVCKPDPSFGEPCSTILGGNFKKRFCCNLIVCCFNSQIQFSTLVRSDPSECTWSGRWMGAFTARNIYCRYDNHGHCGHLDCSVNHFNYQAQNSTEINGERCDQVSMFGLKGKATCGYIAWFDDNGTLIDSWYKNFSVTLENFRVKIEAVKMKTTSGMRVLLTEGTKSHKDISGRLLVTSAPLKLLKKSMVHNNHETNHG</sequence>
<dbReference type="AlphaFoldDB" id="A0A0R3RXC0"/>
<dbReference type="PANTHER" id="PTHR35180">
    <property type="entry name" value="PROTEIN CBG06219"/>
    <property type="match status" value="1"/>
</dbReference>
<dbReference type="WBParaSite" id="EEL_0000686301-mRNA-1">
    <property type="protein sequence ID" value="EEL_0000686301-mRNA-1"/>
    <property type="gene ID" value="EEL_0000686301"/>
</dbReference>
<reference evidence="2" key="1">
    <citation type="submission" date="2017-02" db="UniProtKB">
        <authorList>
            <consortium name="WormBaseParasite"/>
        </authorList>
    </citation>
    <scope>IDENTIFICATION</scope>
</reference>
<evidence type="ECO:0000313" key="2">
    <source>
        <dbReference type="WBParaSite" id="EEL_0000686301-mRNA-1"/>
    </source>
</evidence>
<protein>
    <submittedName>
        <fullName evidence="2">C-type lectin domain-containing protein</fullName>
    </submittedName>
</protein>
<organism evidence="1 2">
    <name type="scientific">Elaeophora elaphi</name>
    <dbReference type="NCBI Taxonomy" id="1147741"/>
    <lineage>
        <taxon>Eukaryota</taxon>
        <taxon>Metazoa</taxon>
        <taxon>Ecdysozoa</taxon>
        <taxon>Nematoda</taxon>
        <taxon>Chromadorea</taxon>
        <taxon>Rhabditida</taxon>
        <taxon>Spirurina</taxon>
        <taxon>Spiruromorpha</taxon>
        <taxon>Filarioidea</taxon>
        <taxon>Onchocercidae</taxon>
        <taxon>Elaeophora</taxon>
    </lineage>
</organism>